<reference evidence="1" key="2">
    <citation type="journal article" date="2021" name="Microbiome">
        <title>Successional dynamics and alternative stable states in a saline activated sludge microbial community over 9 years.</title>
        <authorList>
            <person name="Wang Y."/>
            <person name="Ye J."/>
            <person name="Ju F."/>
            <person name="Liu L."/>
            <person name="Boyd J.A."/>
            <person name="Deng Y."/>
            <person name="Parks D.H."/>
            <person name="Jiang X."/>
            <person name="Yin X."/>
            <person name="Woodcroft B.J."/>
            <person name="Tyson G.W."/>
            <person name="Hugenholtz P."/>
            <person name="Polz M.F."/>
            <person name="Zhang T."/>
        </authorList>
    </citation>
    <scope>NUCLEOTIDE SEQUENCE</scope>
    <source>
        <strain evidence="1">HKST-UBA13</strain>
    </source>
</reference>
<reference evidence="1" key="1">
    <citation type="submission" date="2020-04" db="EMBL/GenBank/DDBJ databases">
        <authorList>
            <person name="Zhang T."/>
        </authorList>
    </citation>
    <scope>NUCLEOTIDE SEQUENCE</scope>
    <source>
        <strain evidence="1">HKST-UBA13</strain>
    </source>
</reference>
<organism evidence="1 2">
    <name type="scientific">Candidatus Dojkabacteria bacterium</name>
    <dbReference type="NCBI Taxonomy" id="2099670"/>
    <lineage>
        <taxon>Bacteria</taxon>
        <taxon>Candidatus Dojkabacteria</taxon>
    </lineage>
</organism>
<dbReference type="EMBL" id="JAGQLJ010000127">
    <property type="protein sequence ID" value="MCA9381541.1"/>
    <property type="molecule type" value="Genomic_DNA"/>
</dbReference>
<sequence length="82" mass="9211">MNSDNLIKLNNGEFVCAECEHAVKPLTNTAEGMVEANLDNISKQLSEFPNKVIYAVCPVCGMEYKFKHVDNSLMLEESDEEK</sequence>
<comment type="caution">
    <text evidence="1">The sequence shown here is derived from an EMBL/GenBank/DDBJ whole genome shotgun (WGS) entry which is preliminary data.</text>
</comment>
<accession>A0A955L2J4</accession>
<evidence type="ECO:0000313" key="1">
    <source>
        <dbReference type="EMBL" id="MCA9381541.1"/>
    </source>
</evidence>
<name>A0A955L2J4_9BACT</name>
<evidence type="ECO:0000313" key="2">
    <source>
        <dbReference type="Proteomes" id="UP000775877"/>
    </source>
</evidence>
<dbReference type="Proteomes" id="UP000775877">
    <property type="component" value="Unassembled WGS sequence"/>
</dbReference>
<proteinExistence type="predicted"/>
<protein>
    <submittedName>
        <fullName evidence="1">Uncharacterized protein</fullName>
    </submittedName>
</protein>
<dbReference type="AlphaFoldDB" id="A0A955L2J4"/>
<gene>
    <name evidence="1" type="ORF">KC678_04705</name>
</gene>